<accession>A0A319DL95</accession>
<dbReference type="Proteomes" id="UP000247810">
    <property type="component" value="Unassembled WGS sequence"/>
</dbReference>
<reference evidence="3 4" key="1">
    <citation type="submission" date="2018-02" db="EMBL/GenBank/DDBJ databases">
        <title>The genomes of Aspergillus section Nigri reveals drivers in fungal speciation.</title>
        <authorList>
            <consortium name="DOE Joint Genome Institute"/>
            <person name="Vesth T.C."/>
            <person name="Nybo J."/>
            <person name="Theobald S."/>
            <person name="Brandl J."/>
            <person name="Frisvad J.C."/>
            <person name="Nielsen K.F."/>
            <person name="Lyhne E.K."/>
            <person name="Kogle M.E."/>
            <person name="Kuo A."/>
            <person name="Riley R."/>
            <person name="Clum A."/>
            <person name="Nolan M."/>
            <person name="Lipzen A."/>
            <person name="Salamov A."/>
            <person name="Henrissat B."/>
            <person name="Wiebenga A."/>
            <person name="De vries R.P."/>
            <person name="Grigoriev I.V."/>
            <person name="Mortensen U.H."/>
            <person name="Andersen M.R."/>
            <person name="Baker S.E."/>
        </authorList>
    </citation>
    <scope>NUCLEOTIDE SEQUENCE [LARGE SCALE GENOMIC DNA]</scope>
    <source>
        <strain evidence="3 4">CBS 707.79</strain>
    </source>
</reference>
<keyword evidence="1" id="KW-0862">Zinc</keyword>
<dbReference type="PROSITE" id="PS50966">
    <property type="entry name" value="ZF_SWIM"/>
    <property type="match status" value="1"/>
</dbReference>
<gene>
    <name evidence="3" type="ORF">BO71DRAFT_35369</name>
</gene>
<evidence type="ECO:0000313" key="3">
    <source>
        <dbReference type="EMBL" id="PYH92023.1"/>
    </source>
</evidence>
<organism evidence="3 4">
    <name type="scientific">Aspergillus ellipticus CBS 707.79</name>
    <dbReference type="NCBI Taxonomy" id="1448320"/>
    <lineage>
        <taxon>Eukaryota</taxon>
        <taxon>Fungi</taxon>
        <taxon>Dikarya</taxon>
        <taxon>Ascomycota</taxon>
        <taxon>Pezizomycotina</taxon>
        <taxon>Eurotiomycetes</taxon>
        <taxon>Eurotiomycetidae</taxon>
        <taxon>Eurotiales</taxon>
        <taxon>Aspergillaceae</taxon>
        <taxon>Aspergillus</taxon>
        <taxon>Aspergillus subgen. Circumdati</taxon>
    </lineage>
</organism>
<dbReference type="EMBL" id="KZ825928">
    <property type="protein sequence ID" value="PYH92023.1"/>
    <property type="molecule type" value="Genomic_DNA"/>
</dbReference>
<name>A0A319DL95_9EURO</name>
<evidence type="ECO:0000259" key="2">
    <source>
        <dbReference type="PROSITE" id="PS50966"/>
    </source>
</evidence>
<keyword evidence="1" id="KW-0863">Zinc-finger</keyword>
<evidence type="ECO:0000256" key="1">
    <source>
        <dbReference type="PROSITE-ProRule" id="PRU00325"/>
    </source>
</evidence>
<evidence type="ECO:0000313" key="4">
    <source>
        <dbReference type="Proteomes" id="UP000247810"/>
    </source>
</evidence>
<dbReference type="VEuPathDB" id="FungiDB:BO71DRAFT_35369"/>
<dbReference type="STRING" id="1448320.A0A319DL95"/>
<dbReference type="GO" id="GO:0008270">
    <property type="term" value="F:zinc ion binding"/>
    <property type="evidence" value="ECO:0007669"/>
    <property type="project" value="UniProtKB-KW"/>
</dbReference>
<sequence>MMETLTHPGQPPPQSTPFTIEFLDHLISRLADHAATSHGHQPSACHEPGPAKYRPSFSTLHVSQIPEVKKLMLTLHCIFPNEILLALDVLDRSLVKQFVRGDNQPGDCPADAHLTTSEDPVKNEPPTVDDIFLVLSASTAMASSARSLSSSKPRSSEVDQKGYEVRLRAWNCTCPTFTLAAFRDIGPRSPAKEDGDSLSRVEMKESLCESGEPKSQTSFGGTLTLGSTKSSPPVCKHLLACLLAVRCPGIFGLCERDTVAVGTKELAGWCAGWGG</sequence>
<feature type="domain" description="SWIM-type" evidence="2">
    <location>
        <begin position="163"/>
        <end position="246"/>
    </location>
</feature>
<dbReference type="InterPro" id="IPR007527">
    <property type="entry name" value="Znf_SWIM"/>
</dbReference>
<keyword evidence="4" id="KW-1185">Reference proteome</keyword>
<proteinExistence type="predicted"/>
<protein>
    <recommendedName>
        <fullName evidence="2">SWIM-type domain-containing protein</fullName>
    </recommendedName>
</protein>
<dbReference type="OrthoDB" id="5413281at2759"/>
<keyword evidence="1" id="KW-0479">Metal-binding</keyword>
<dbReference type="AlphaFoldDB" id="A0A319DL95"/>